<evidence type="ECO:0000256" key="1">
    <source>
        <dbReference type="ARBA" id="ARBA00005189"/>
    </source>
</evidence>
<accession>G8R6P9</accession>
<dbReference type="InterPro" id="IPR002123">
    <property type="entry name" value="Plipid/glycerol_acylTrfase"/>
</dbReference>
<keyword evidence="4" id="KW-0812">Transmembrane</keyword>
<keyword evidence="4" id="KW-0472">Membrane</keyword>
<evidence type="ECO:0000256" key="2">
    <source>
        <dbReference type="ARBA" id="ARBA00022679"/>
    </source>
</evidence>
<keyword evidence="7" id="KW-1185">Reference proteome</keyword>
<feature type="transmembrane region" description="Helical" evidence="4">
    <location>
        <begin position="42"/>
        <end position="59"/>
    </location>
</feature>
<evidence type="ECO:0000259" key="5">
    <source>
        <dbReference type="SMART" id="SM00563"/>
    </source>
</evidence>
<dbReference type="PANTHER" id="PTHR10434">
    <property type="entry name" value="1-ACYL-SN-GLYCEROL-3-PHOSPHATE ACYLTRANSFERASE"/>
    <property type="match status" value="1"/>
</dbReference>
<reference evidence="6 7" key="1">
    <citation type="journal article" date="2012" name="Stand. Genomic Sci.">
        <title>Genome sequence of the orange-pigmented seawater bacterium Owenweeksia hongkongensis type strain (UST20020801(T)).</title>
        <authorList>
            <person name="Riedel T."/>
            <person name="Held B."/>
            <person name="Nolan M."/>
            <person name="Lucas S."/>
            <person name="Lapidus A."/>
            <person name="Tice H."/>
            <person name="Del Rio T.G."/>
            <person name="Cheng J.F."/>
            <person name="Han C."/>
            <person name="Tapia R."/>
            <person name="Goodwin L.A."/>
            <person name="Pitluck S."/>
            <person name="Liolios K."/>
            <person name="Mavromatis K."/>
            <person name="Pagani I."/>
            <person name="Ivanova N."/>
            <person name="Mikhailova N."/>
            <person name="Pati A."/>
            <person name="Chen A."/>
            <person name="Palaniappan K."/>
            <person name="Rohde M."/>
            <person name="Tindall B.J."/>
            <person name="Detter J.C."/>
            <person name="Goker M."/>
            <person name="Woyke T."/>
            <person name="Bristow J."/>
            <person name="Eisen J.A."/>
            <person name="Markowitz V."/>
            <person name="Hugenholtz P."/>
            <person name="Klenk H.P."/>
            <person name="Kyrpides N.C."/>
        </authorList>
    </citation>
    <scope>NUCLEOTIDE SEQUENCE</scope>
    <source>
        <strain evidence="7">DSM 17368 / JCM 12287 / NRRL B-23963</strain>
    </source>
</reference>
<dbReference type="AlphaFoldDB" id="G8R6P9"/>
<proteinExistence type="predicted"/>
<dbReference type="HOGENOM" id="CLU_027938_6_4_10"/>
<comment type="pathway">
    <text evidence="1">Lipid metabolism.</text>
</comment>
<dbReference type="STRING" id="926562.Oweho_0170"/>
<dbReference type="Proteomes" id="UP000005631">
    <property type="component" value="Chromosome"/>
</dbReference>
<feature type="transmembrane region" description="Helical" evidence="4">
    <location>
        <begin position="6"/>
        <end position="30"/>
    </location>
</feature>
<dbReference type="SMART" id="SM00563">
    <property type="entry name" value="PlsC"/>
    <property type="match status" value="1"/>
</dbReference>
<dbReference type="GO" id="GO:0003841">
    <property type="term" value="F:1-acylglycerol-3-phosphate O-acyltransferase activity"/>
    <property type="evidence" value="ECO:0007669"/>
    <property type="project" value="TreeGrafter"/>
</dbReference>
<dbReference type="RefSeq" id="WP_014200553.1">
    <property type="nucleotide sequence ID" value="NC_016599.1"/>
</dbReference>
<dbReference type="EMBL" id="CP003156">
    <property type="protein sequence ID" value="AEV31192.1"/>
    <property type="molecule type" value="Genomic_DNA"/>
</dbReference>
<feature type="domain" description="Phospholipid/glycerol acyltransferase" evidence="5">
    <location>
        <begin position="76"/>
        <end position="195"/>
    </location>
</feature>
<protein>
    <submittedName>
        <fullName evidence="6">1-acyl-sn-glycerol-3-phosphate acyltransferase</fullName>
    </submittedName>
</protein>
<dbReference type="GO" id="GO:0006654">
    <property type="term" value="P:phosphatidic acid biosynthetic process"/>
    <property type="evidence" value="ECO:0007669"/>
    <property type="project" value="TreeGrafter"/>
</dbReference>
<dbReference type="PATRIC" id="fig|926562.3.peg.175"/>
<dbReference type="eggNOG" id="COG0204">
    <property type="taxonomic scope" value="Bacteria"/>
</dbReference>
<keyword evidence="3 6" id="KW-0012">Acyltransferase</keyword>
<evidence type="ECO:0000313" key="7">
    <source>
        <dbReference type="Proteomes" id="UP000005631"/>
    </source>
</evidence>
<dbReference type="SUPFAM" id="SSF69593">
    <property type="entry name" value="Glycerol-3-phosphate (1)-acyltransferase"/>
    <property type="match status" value="1"/>
</dbReference>
<evidence type="ECO:0000256" key="4">
    <source>
        <dbReference type="SAM" id="Phobius"/>
    </source>
</evidence>
<gene>
    <name evidence="6" type="ordered locus">Oweho_0170</name>
</gene>
<evidence type="ECO:0000256" key="3">
    <source>
        <dbReference type="ARBA" id="ARBA00023315"/>
    </source>
</evidence>
<dbReference type="KEGG" id="oho:Oweho_0170"/>
<keyword evidence="2 6" id="KW-0808">Transferase</keyword>
<dbReference type="PROSITE" id="PS51257">
    <property type="entry name" value="PROKAR_LIPOPROTEIN"/>
    <property type="match status" value="1"/>
</dbReference>
<keyword evidence="4" id="KW-1133">Transmembrane helix</keyword>
<sequence length="243" mass="27652">MKKILLYPLSVIFYACFIGIMFLFHPLQWLCLKVGGYKAHKISVDLLNLSLMSCLYVIGNRCSYHNTQDLPNDKPLIIVSNHQSMFDIIAISWFMRKYHPKFISKVELGKGWPSVSFNLRNGGSVLIDRQNPRQSIPALTEFSKYIAKHKRSAVIFPEGTRSKTGDLKPFSTTGLKILFKNIPEAWVVPVTINNSWKLLKYGSFPVNAGINLSLTVQEPIELGTIPEDELLVEIEQRINKDII</sequence>
<dbReference type="CDD" id="cd07989">
    <property type="entry name" value="LPLAT_AGPAT-like"/>
    <property type="match status" value="1"/>
</dbReference>
<dbReference type="Pfam" id="PF01553">
    <property type="entry name" value="Acyltransferase"/>
    <property type="match status" value="1"/>
</dbReference>
<dbReference type="PANTHER" id="PTHR10434:SF11">
    <property type="entry name" value="1-ACYL-SN-GLYCEROL-3-PHOSPHATE ACYLTRANSFERASE"/>
    <property type="match status" value="1"/>
</dbReference>
<name>G8R6P9_OWEHD</name>
<evidence type="ECO:0000313" key="6">
    <source>
        <dbReference type="EMBL" id="AEV31192.1"/>
    </source>
</evidence>
<organism evidence="6 7">
    <name type="scientific">Owenweeksia hongkongensis (strain DSM 17368 / CIP 108786 / JCM 12287 / NRRL B-23963 / UST20020801)</name>
    <dbReference type="NCBI Taxonomy" id="926562"/>
    <lineage>
        <taxon>Bacteria</taxon>
        <taxon>Pseudomonadati</taxon>
        <taxon>Bacteroidota</taxon>
        <taxon>Flavobacteriia</taxon>
        <taxon>Flavobacteriales</taxon>
        <taxon>Owenweeksiaceae</taxon>
        <taxon>Owenweeksia</taxon>
    </lineage>
</organism>
<dbReference type="OrthoDB" id="9803035at2"/>